<comment type="caution">
    <text evidence="2">The sequence shown here is derived from an EMBL/GenBank/DDBJ whole genome shotgun (WGS) entry which is preliminary data.</text>
</comment>
<name>A0A644U656_9ZZZZ</name>
<dbReference type="EMBL" id="VSSQ01000080">
    <property type="protein sequence ID" value="MPL74354.1"/>
    <property type="molecule type" value="Genomic_DNA"/>
</dbReference>
<organism evidence="2">
    <name type="scientific">bioreactor metagenome</name>
    <dbReference type="NCBI Taxonomy" id="1076179"/>
    <lineage>
        <taxon>unclassified sequences</taxon>
        <taxon>metagenomes</taxon>
        <taxon>ecological metagenomes</taxon>
    </lineage>
</organism>
<dbReference type="AlphaFoldDB" id="A0A644U656"/>
<dbReference type="EMBL" id="VSSQ01000080">
    <property type="protein sequence ID" value="MPL74415.1"/>
    <property type="molecule type" value="Genomic_DNA"/>
</dbReference>
<proteinExistence type="predicted"/>
<protein>
    <submittedName>
        <fullName evidence="2">Uncharacterized protein</fullName>
    </submittedName>
</protein>
<evidence type="ECO:0000313" key="2">
    <source>
        <dbReference type="EMBL" id="MPL74415.1"/>
    </source>
</evidence>
<sequence>MNKLERLQTIDPDVLQNFLKTRRSAALPEDLQDYIIKINAVPSIVHHQGANMTRVVRALQKQFPAINYSTARDIYYDAMNFFHIDDTITVDAWDNYYADKMEDLARVSIALDKLDTAKRCYDKAHEFRTKATERIKVTDWQVPVFIITNKVKHTDLGFEKKSLHDIVRKDEDGFYINLINSLETSDKEKKRLIREANIVDIEHEEVMEDE</sequence>
<gene>
    <name evidence="1" type="ORF">SDC9_20165</name>
    <name evidence="2" type="ORF">SDC9_20226</name>
</gene>
<reference evidence="2" key="1">
    <citation type="submission" date="2019-08" db="EMBL/GenBank/DDBJ databases">
        <authorList>
            <person name="Kucharzyk K."/>
            <person name="Murdoch R.W."/>
            <person name="Higgins S."/>
            <person name="Loffler F."/>
        </authorList>
    </citation>
    <scope>NUCLEOTIDE SEQUENCE</scope>
</reference>
<evidence type="ECO:0000313" key="1">
    <source>
        <dbReference type="EMBL" id="MPL74354.1"/>
    </source>
</evidence>
<accession>A0A644U656</accession>